<dbReference type="InterPro" id="IPR002933">
    <property type="entry name" value="Peptidase_M20"/>
</dbReference>
<keyword evidence="3 7" id="KW-0479">Metal-binding</keyword>
<dbReference type="SUPFAM" id="SSF53187">
    <property type="entry name" value="Zn-dependent exopeptidases"/>
    <property type="match status" value="1"/>
</dbReference>
<keyword evidence="4" id="KW-0378">Hydrolase</keyword>
<reference evidence="8 9" key="1">
    <citation type="submission" date="2016-03" db="EMBL/GenBank/DDBJ databases">
        <authorList>
            <person name="Devillers H."/>
        </authorList>
    </citation>
    <scope>NUCLEOTIDE SEQUENCE [LARGE SCALE GENOMIC DNA]</scope>
    <source>
        <strain evidence="8">CBS 11717</strain>
    </source>
</reference>
<sequence length="575" mass="63779">MDNEFSGKPFKLGARKTVTQLLCSSIIALSLFWLTCKERKPEDTYAFTSGTPKRCPAMPALRPKSYTRDNSTIEMIVRDEAFRTEAIAKLLGAVGVKTESFDSHLCPSQYPESYSSFLDFHQYLKDAYPIAHEKMQLEHPKYDYNLLYTWNGSNQTLKPLVLAAHQDVVPVNPDTLSEWNHDPFKGFSDGTFLYGRGVSDCKSLLTSLLKAVELLSQDGFTPSRTIILAFGFDEEVGGRYGAGELGKFLLDRYGSNGIYAIVDEGGAAIEKIGDTFFALPAVGEKGSFSSQIELYTPGGHSSVPPDHTGIGIMSELVTLIESSPFQSKVYEENPFYSYLQCMAEFATRDESIPCGDIKHMFKDVGAEERVLKWVDSHRNLKYLAKTTQAADIIKGGIKANALPELTQVTVNHRVNVGSSCNVTAMKILRDIQKVASSYDIGLVFNGLGIHEPTQNGYFNYTAMGFLEPAPVSPVVGPVWSTFSGTIRHVFEDVVFAGKPDTQVVVAPSITTGNTDTAHYWDLSENIYRYKFATFNSVLDGHAHSVNEKMPIDSYLYLIAFNYEYILNSNEESRSG</sequence>
<feature type="binding site" evidence="7">
    <location>
        <position position="235"/>
    </location>
    <ligand>
        <name>Zn(2+)</name>
        <dbReference type="ChEBI" id="CHEBI:29105"/>
        <label>1</label>
    </ligand>
</feature>
<accession>A0A1G4KC61</accession>
<comment type="similarity">
    <text evidence="1">Belongs to the peptidase M20A family.</text>
</comment>
<feature type="binding site" evidence="7">
    <location>
        <position position="165"/>
    </location>
    <ligand>
        <name>Zn(2+)</name>
        <dbReference type="ChEBI" id="CHEBI:29105"/>
        <label>2</label>
    </ligand>
</feature>
<dbReference type="InterPro" id="IPR047177">
    <property type="entry name" value="Pept_M20A"/>
</dbReference>
<dbReference type="OrthoDB" id="3064516at2759"/>
<keyword evidence="2" id="KW-0645">Protease</keyword>
<evidence type="ECO:0000256" key="5">
    <source>
        <dbReference type="ARBA" id="ARBA00022833"/>
    </source>
</evidence>
<feature type="active site" evidence="6">
    <location>
        <position position="167"/>
    </location>
</feature>
<dbReference type="Proteomes" id="UP000191024">
    <property type="component" value="Chromosome G"/>
</dbReference>
<keyword evidence="5 7" id="KW-0862">Zinc</keyword>
<dbReference type="PANTHER" id="PTHR45962">
    <property type="entry name" value="N-FATTY-ACYL-AMINO ACID SYNTHASE/HYDROLASE PM20D1"/>
    <property type="match status" value="1"/>
</dbReference>
<evidence type="ECO:0000313" key="9">
    <source>
        <dbReference type="Proteomes" id="UP000191024"/>
    </source>
</evidence>
<dbReference type="InterPro" id="IPR017141">
    <property type="entry name" value="Pept_M20_carboxypep"/>
</dbReference>
<organism evidence="8 9">
    <name type="scientific">Lachancea mirantina</name>
    <dbReference type="NCBI Taxonomy" id="1230905"/>
    <lineage>
        <taxon>Eukaryota</taxon>
        <taxon>Fungi</taxon>
        <taxon>Dikarya</taxon>
        <taxon>Ascomycota</taxon>
        <taxon>Saccharomycotina</taxon>
        <taxon>Saccharomycetes</taxon>
        <taxon>Saccharomycetales</taxon>
        <taxon>Saccharomycetaceae</taxon>
        <taxon>Lachancea</taxon>
    </lineage>
</organism>
<gene>
    <name evidence="8" type="ORF">LAMI_0G14532G</name>
</gene>
<dbReference type="GO" id="GO:0004181">
    <property type="term" value="F:metallocarboxypeptidase activity"/>
    <property type="evidence" value="ECO:0007669"/>
    <property type="project" value="InterPro"/>
</dbReference>
<name>A0A1G4KC61_9SACH</name>
<evidence type="ECO:0000256" key="4">
    <source>
        <dbReference type="ARBA" id="ARBA00022801"/>
    </source>
</evidence>
<dbReference type="AlphaFoldDB" id="A0A1G4KC61"/>
<evidence type="ECO:0000256" key="6">
    <source>
        <dbReference type="PIRSR" id="PIRSR037217-1"/>
    </source>
</evidence>
<dbReference type="EMBL" id="LT598469">
    <property type="protein sequence ID" value="SCV01910.1"/>
    <property type="molecule type" value="Genomic_DNA"/>
</dbReference>
<keyword evidence="9" id="KW-1185">Reference proteome</keyword>
<evidence type="ECO:0000256" key="1">
    <source>
        <dbReference type="ARBA" id="ARBA00006247"/>
    </source>
</evidence>
<dbReference type="Gene3D" id="1.10.150.900">
    <property type="match status" value="1"/>
</dbReference>
<feature type="active site" description="Proton acceptor" evidence="6">
    <location>
        <position position="234"/>
    </location>
</feature>
<dbReference type="PIRSF" id="PIRSF037217">
    <property type="entry name" value="Carboxypeptidase_S"/>
    <property type="match status" value="1"/>
</dbReference>
<dbReference type="PANTHER" id="PTHR45962:SF1">
    <property type="entry name" value="N-FATTY-ACYL-AMINO ACID SYNTHASE_HYDROLASE PM20D1"/>
    <property type="match status" value="1"/>
</dbReference>
<dbReference type="GO" id="GO:0051603">
    <property type="term" value="P:proteolysis involved in protein catabolic process"/>
    <property type="evidence" value="ECO:0007669"/>
    <property type="project" value="TreeGrafter"/>
</dbReference>
<dbReference type="GO" id="GO:0000328">
    <property type="term" value="C:fungal-type vacuole lumen"/>
    <property type="evidence" value="ECO:0007669"/>
    <property type="project" value="TreeGrafter"/>
</dbReference>
<feature type="binding site" evidence="7">
    <location>
        <position position="543"/>
    </location>
    <ligand>
        <name>Zn(2+)</name>
        <dbReference type="ChEBI" id="CHEBI:29105"/>
        <label>1</label>
    </ligand>
</feature>
<dbReference type="STRING" id="1230905.A0A1G4KC61"/>
<evidence type="ECO:0000313" key="8">
    <source>
        <dbReference type="EMBL" id="SCV01910.1"/>
    </source>
</evidence>
<feature type="binding site" evidence="7">
    <location>
        <position position="200"/>
    </location>
    <ligand>
        <name>Zn(2+)</name>
        <dbReference type="ChEBI" id="CHEBI:29105"/>
        <label>1</label>
    </ligand>
</feature>
<protein>
    <submittedName>
        <fullName evidence="8">LAMI_0G14532g1_1</fullName>
    </submittedName>
</protein>
<evidence type="ECO:0000256" key="7">
    <source>
        <dbReference type="PIRSR" id="PIRSR037217-2"/>
    </source>
</evidence>
<feature type="binding site" evidence="7">
    <location>
        <position position="263"/>
    </location>
    <ligand>
        <name>Zn(2+)</name>
        <dbReference type="ChEBI" id="CHEBI:29105"/>
        <label>2</label>
    </ligand>
</feature>
<dbReference type="Gene3D" id="3.40.630.10">
    <property type="entry name" value="Zn peptidases"/>
    <property type="match status" value="1"/>
</dbReference>
<evidence type="ECO:0000256" key="2">
    <source>
        <dbReference type="ARBA" id="ARBA00022670"/>
    </source>
</evidence>
<dbReference type="GO" id="GO:0046872">
    <property type="term" value="F:metal ion binding"/>
    <property type="evidence" value="ECO:0007669"/>
    <property type="project" value="UniProtKB-KW"/>
</dbReference>
<dbReference type="Pfam" id="PF01546">
    <property type="entry name" value="Peptidase_M20"/>
    <property type="match status" value="1"/>
</dbReference>
<dbReference type="CDD" id="cd05674">
    <property type="entry name" value="M20_yscS"/>
    <property type="match status" value="1"/>
</dbReference>
<proteinExistence type="inferred from homology"/>
<feature type="binding site" evidence="7">
    <location>
        <position position="200"/>
    </location>
    <ligand>
        <name>Zn(2+)</name>
        <dbReference type="ChEBI" id="CHEBI:29105"/>
        <label>2</label>
    </ligand>
</feature>
<evidence type="ECO:0000256" key="3">
    <source>
        <dbReference type="ARBA" id="ARBA00022723"/>
    </source>
</evidence>